<evidence type="ECO:0000313" key="4">
    <source>
        <dbReference type="Proteomes" id="UP000001601"/>
    </source>
</evidence>
<evidence type="ECO:0000256" key="1">
    <source>
        <dbReference type="SAM" id="SignalP"/>
    </source>
</evidence>
<dbReference type="HOGENOM" id="CLU_012700_0_0_10"/>
<keyword evidence="3" id="KW-0670">Pyruvate</keyword>
<gene>
    <name evidence="3" type="ORF">MED217_10347</name>
</gene>
<organism evidence="3 4">
    <name type="scientific">Leeuwenhoekiella blandensis (strain CECT 7118 / CCUG 51940 / KCTC 22103 / MED217)</name>
    <name type="common">Flavobacterium sp. (strain MED217)</name>
    <dbReference type="NCBI Taxonomy" id="398720"/>
    <lineage>
        <taxon>Bacteria</taxon>
        <taxon>Pseudomonadati</taxon>
        <taxon>Bacteroidota</taxon>
        <taxon>Flavobacteriia</taxon>
        <taxon>Flavobacteriales</taxon>
        <taxon>Flavobacteriaceae</taxon>
        <taxon>Leeuwenhoekiella</taxon>
    </lineage>
</organism>
<dbReference type="EMBL" id="AANC01000006">
    <property type="protein sequence ID" value="EAQ48942.1"/>
    <property type="molecule type" value="Genomic_DNA"/>
</dbReference>
<dbReference type="Gene3D" id="3.30.470.20">
    <property type="entry name" value="ATP-grasp fold, B domain"/>
    <property type="match status" value="1"/>
</dbReference>
<dbReference type="Gene3D" id="3.30.1490.20">
    <property type="entry name" value="ATP-grasp fold, A domain"/>
    <property type="match status" value="1"/>
</dbReference>
<dbReference type="Gene3D" id="3.50.30.10">
    <property type="entry name" value="Phosphohistidine domain"/>
    <property type="match status" value="1"/>
</dbReference>
<feature type="chain" id="PRO_5002662603" evidence="1">
    <location>
        <begin position="23"/>
        <end position="969"/>
    </location>
</feature>
<evidence type="ECO:0000259" key="2">
    <source>
        <dbReference type="Pfam" id="PF01326"/>
    </source>
</evidence>
<sequence>MPKTLPALYFFLFVVASFSLQAQEYTTSTIKQTIQDFKKDPRGPYLRIRWFCEDGTMREPKDPCPEGVDGIQHASYKSITEDLAEKNHLFFGEILAAAEHNEFWDEANQQSRLKQYQLNKYLQSVDNGWILEKAQYYRGAIQSEDEEAWGIEFYEWLLKDDARLEKNYYLIRQSLKDIPHSGDDNIAQRMRSESKVIAEEFPEFMDVRVKIHGQPEVSDLALVQNFRQEYNDELTPELKEQFDALVATLNEYYSPINLERLKNEVSSIKGEFDVKSQLLDFTTDFDNNTPAYNIIPEISDLLCNIRTQITQVKKASERLTLLDVSLKLEEMLLKKTADWEPEDLRELLEKNYYLSYATAGTGLLEVWEWEEVASVIAPINYTTVSLAELNSILNTSRSIVQWSAAMAKANYDEVVAKYTEFEPLAAGFIDDRVRSSVALPLGKTVSELGDFISTKSNLENDVMQIDEQSAIHGLNPGYAMGELVVVSGNPDAVEVSNKKIYIFKRPPSDLKPVAGIATVDEGNLVSHVQLLARNLGIPNAAVSDKNLEDLEAFNGKDVFYAVSSKGTVILKLAAAMTSEEQALFSTEERNQSKIAVPIEKIQLDKKSILNMRDIDASASGILSGPKAANLGQLKQMFPDHVVEGLVIPFGIFRDHMNLPMPGQGKSYWEFLTEMFQTAEAKRKAGTPESQVVDYQLAKLATLREAINAMELKPSFVTELRNAFSSIFGKPIGQAPVFLRSDTNMEDLEEFTGAGLNLTLFNVVEEQKILDGIKKVWASPYTERSFKWRQVYLSNPENVFPSILVIPSVDVDYSGVMITKGINEGTEKDLTVAFSRGAGGAVDGQAAETRLVTSTESKLLAPARQPDFIRLPASGGTKAYQTAFESSILNEKNIQSLREVAEEIRTKIPQETNSNPNSAYDVELGFQNDKLWLFQIRPFVENKNALSNGYLDSIAPKTNPDEYIEMDSKL</sequence>
<dbReference type="GO" id="GO:0005524">
    <property type="term" value="F:ATP binding"/>
    <property type="evidence" value="ECO:0007669"/>
    <property type="project" value="InterPro"/>
</dbReference>
<dbReference type="InterPro" id="IPR002192">
    <property type="entry name" value="PPDK_AMP/ATP-bd"/>
</dbReference>
<dbReference type="OrthoDB" id="1108665at2"/>
<dbReference type="PANTHER" id="PTHR43615:SF1">
    <property type="entry name" value="PPDK_N DOMAIN-CONTAINING PROTEIN"/>
    <property type="match status" value="1"/>
</dbReference>
<dbReference type="PANTHER" id="PTHR43615">
    <property type="entry name" value="PHOSPHOENOLPYRUVATE SYNTHASE-RELATED"/>
    <property type="match status" value="1"/>
</dbReference>
<dbReference type="InterPro" id="IPR051549">
    <property type="entry name" value="PEP_Utilizing_Enz"/>
</dbReference>
<dbReference type="STRING" id="398720.MED217_10347"/>
<feature type="domain" description="Pyruvate phosphate dikinase AMP/ATP-binding" evidence="2">
    <location>
        <begin position="667"/>
        <end position="943"/>
    </location>
</feature>
<dbReference type="Pfam" id="PF01326">
    <property type="entry name" value="PPDK_N"/>
    <property type="match status" value="1"/>
</dbReference>
<comment type="caution">
    <text evidence="3">The sequence shown here is derived from an EMBL/GenBank/DDBJ whole genome shotgun (WGS) entry which is preliminary data.</text>
</comment>
<reference evidence="3 4" key="1">
    <citation type="journal article" date="2007" name="Nature">
        <title>Light stimulates growth of proteorhodopsin-containing marine Flavobacteria.</title>
        <authorList>
            <person name="Gomez-Consarnau L."/>
            <person name="Gonzalez J.M."/>
            <person name="Coll-Llado M."/>
            <person name="Gourdon P."/>
            <person name="Pascher T."/>
            <person name="Neutze R."/>
            <person name="Pedros-Alio C."/>
            <person name="Pinhassi J."/>
        </authorList>
    </citation>
    <scope>NUCLEOTIDE SEQUENCE [LARGE SCALE GENOMIC DNA]</scope>
    <source>
        <strain evidence="3 4">MED217</strain>
    </source>
</reference>
<dbReference type="eggNOG" id="COG0574">
    <property type="taxonomic scope" value="Bacteria"/>
</dbReference>
<dbReference type="InterPro" id="IPR013815">
    <property type="entry name" value="ATP_grasp_subdomain_1"/>
</dbReference>
<dbReference type="RefSeq" id="WP_009780439.1">
    <property type="nucleotide sequence ID" value="NZ_CH672395.1"/>
</dbReference>
<dbReference type="SUPFAM" id="SSF56059">
    <property type="entry name" value="Glutathione synthetase ATP-binding domain-like"/>
    <property type="match status" value="1"/>
</dbReference>
<feature type="signal peptide" evidence="1">
    <location>
        <begin position="1"/>
        <end position="22"/>
    </location>
</feature>
<keyword evidence="1" id="KW-0732">Signal</keyword>
<dbReference type="AlphaFoldDB" id="A3XNC9"/>
<proteinExistence type="predicted"/>
<accession>A3XNC9</accession>
<name>A3XNC9_LEEBM</name>
<evidence type="ECO:0000313" key="3">
    <source>
        <dbReference type="EMBL" id="EAQ48942.1"/>
    </source>
</evidence>
<protein>
    <submittedName>
        <fullName evidence="3">Phosphoenolpyruvate synthase (PpsA)</fullName>
    </submittedName>
</protein>
<dbReference type="Proteomes" id="UP000001601">
    <property type="component" value="Unassembled WGS sequence"/>
</dbReference>
<dbReference type="GO" id="GO:0016301">
    <property type="term" value="F:kinase activity"/>
    <property type="evidence" value="ECO:0007669"/>
    <property type="project" value="InterPro"/>
</dbReference>
<keyword evidence="4" id="KW-1185">Reference proteome</keyword>